<dbReference type="Proteomes" id="UP000294575">
    <property type="component" value="Unassembled WGS sequence"/>
</dbReference>
<evidence type="ECO:0000256" key="2">
    <source>
        <dbReference type="ARBA" id="ARBA00009320"/>
    </source>
</evidence>
<gene>
    <name evidence="13" type="ORF">DFQ45_104110</name>
</gene>
<dbReference type="OrthoDB" id="9805628at2"/>
<keyword evidence="6 13" id="KW-0456">Lyase</keyword>
<protein>
    <recommendedName>
        <fullName evidence="11 12">Aminodeoxychorismate lyase</fullName>
        <ecNumber evidence="8 12">4.1.3.38</ecNumber>
    </recommendedName>
</protein>
<evidence type="ECO:0000256" key="6">
    <source>
        <dbReference type="ARBA" id="ARBA00023239"/>
    </source>
</evidence>
<keyword evidence="14" id="KW-1185">Reference proteome</keyword>
<dbReference type="GO" id="GO:0046656">
    <property type="term" value="P:folic acid biosynthetic process"/>
    <property type="evidence" value="ECO:0007669"/>
    <property type="project" value="UniProtKB-KW"/>
</dbReference>
<comment type="function">
    <text evidence="10">Involved in the biosynthesis of p-aminobenzoate (PABA), a precursor of tetrahydrofolate. Converts 4-amino-4-deoxychorismate into 4-aminobenzoate (PABA) and pyruvate.</text>
</comment>
<evidence type="ECO:0000256" key="12">
    <source>
        <dbReference type="NCBIfam" id="TIGR03461"/>
    </source>
</evidence>
<dbReference type="GO" id="GO:0008153">
    <property type="term" value="P:4-aminobenzoate biosynthetic process"/>
    <property type="evidence" value="ECO:0007669"/>
    <property type="project" value="UniProtKB-UniRule"/>
</dbReference>
<dbReference type="EMBL" id="SNYK01000004">
    <property type="protein sequence ID" value="TDQ38535.1"/>
    <property type="molecule type" value="Genomic_DNA"/>
</dbReference>
<comment type="pathway">
    <text evidence="7">Cofactor biosynthesis; tetrahydrofolate biosynthesis; 4-aminobenzoate from chorismate: step 2/2.</text>
</comment>
<comment type="similarity">
    <text evidence="2">Belongs to the class-IV pyridoxal-phosphate-dependent aminotransferase family.</text>
</comment>
<evidence type="ECO:0000256" key="4">
    <source>
        <dbReference type="ARBA" id="ARBA00022898"/>
    </source>
</evidence>
<dbReference type="Pfam" id="PF01063">
    <property type="entry name" value="Aminotran_4"/>
    <property type="match status" value="1"/>
</dbReference>
<dbReference type="NCBIfam" id="TIGR03461">
    <property type="entry name" value="pabC_Proteo"/>
    <property type="match status" value="1"/>
</dbReference>
<dbReference type="GO" id="GO:0030170">
    <property type="term" value="F:pyridoxal phosphate binding"/>
    <property type="evidence" value="ECO:0007669"/>
    <property type="project" value="InterPro"/>
</dbReference>
<dbReference type="EC" id="4.1.3.38" evidence="8 12"/>
<evidence type="ECO:0000256" key="7">
    <source>
        <dbReference type="ARBA" id="ARBA00035633"/>
    </source>
</evidence>
<dbReference type="GO" id="GO:0005829">
    <property type="term" value="C:cytosol"/>
    <property type="evidence" value="ECO:0007669"/>
    <property type="project" value="TreeGrafter"/>
</dbReference>
<dbReference type="Gene3D" id="3.30.470.10">
    <property type="match status" value="1"/>
</dbReference>
<proteinExistence type="inferred from homology"/>
<dbReference type="InterPro" id="IPR043131">
    <property type="entry name" value="BCAT-like_N"/>
</dbReference>
<dbReference type="CDD" id="cd01559">
    <property type="entry name" value="ADCL_like"/>
    <property type="match status" value="1"/>
</dbReference>
<dbReference type="InterPro" id="IPR043132">
    <property type="entry name" value="BCAT-like_C"/>
</dbReference>
<dbReference type="InterPro" id="IPR036038">
    <property type="entry name" value="Aminotransferase-like"/>
</dbReference>
<dbReference type="FunFam" id="3.20.10.10:FF:000002">
    <property type="entry name" value="D-alanine aminotransferase"/>
    <property type="match status" value="1"/>
</dbReference>
<evidence type="ECO:0000256" key="8">
    <source>
        <dbReference type="ARBA" id="ARBA00035676"/>
    </source>
</evidence>
<evidence type="ECO:0000256" key="3">
    <source>
        <dbReference type="ARBA" id="ARBA00011738"/>
    </source>
</evidence>
<dbReference type="InterPro" id="IPR017824">
    <property type="entry name" value="Aminodeoxychorismate_lyase_IV"/>
</dbReference>
<evidence type="ECO:0000256" key="5">
    <source>
        <dbReference type="ARBA" id="ARBA00022909"/>
    </source>
</evidence>
<sequence>MTLCRVDGQPAASLGLADRGLAYGDGLFETMRVEQGRIALLEQHLQRLQDGCRRLLIPFERLQVQDEVTAFATELQQGVCKLILTRGDGQRGYGLPQPAMPRRILQGSPLPQWPLAHAQQGVRLFPCRTRLAIQPLLAGLKHLNRLEQVMARAEWQDDSYAEGMMLDTSGRIIEGVFSNIFFVRDGVLLTPELSGSGVAGIMRGQVLQLAGRLGLVVQVGDLYPDELDGMSEVFTCNSLYGIWPVLGYASHCWTAGPLTRRLQSLINRQDS</sequence>
<evidence type="ECO:0000313" key="14">
    <source>
        <dbReference type="Proteomes" id="UP000294575"/>
    </source>
</evidence>
<keyword evidence="4" id="KW-0663">Pyridoxal phosphate</keyword>
<organism evidence="13 14">
    <name type="scientific">Thiopseudomonas denitrificans</name>
    <dbReference type="NCBI Taxonomy" id="1501432"/>
    <lineage>
        <taxon>Bacteria</taxon>
        <taxon>Pseudomonadati</taxon>
        <taxon>Pseudomonadota</taxon>
        <taxon>Gammaproteobacteria</taxon>
        <taxon>Pseudomonadales</taxon>
        <taxon>Pseudomonadaceae</taxon>
        <taxon>Thiopseudomonas</taxon>
    </lineage>
</organism>
<dbReference type="PANTHER" id="PTHR42743:SF2">
    <property type="entry name" value="AMINODEOXYCHORISMATE LYASE"/>
    <property type="match status" value="1"/>
</dbReference>
<dbReference type="NCBIfam" id="NF004761">
    <property type="entry name" value="PRK06092.1"/>
    <property type="match status" value="1"/>
</dbReference>
<dbReference type="InterPro" id="IPR001544">
    <property type="entry name" value="Aminotrans_IV"/>
</dbReference>
<comment type="cofactor">
    <cofactor evidence="1">
        <name>pyridoxal 5'-phosphate</name>
        <dbReference type="ChEBI" id="CHEBI:597326"/>
    </cofactor>
</comment>
<dbReference type="Gene3D" id="3.20.10.10">
    <property type="entry name" value="D-amino Acid Aminotransferase, subunit A, domain 2"/>
    <property type="match status" value="1"/>
</dbReference>
<comment type="catalytic activity">
    <reaction evidence="9">
        <text>4-amino-4-deoxychorismate = 4-aminobenzoate + pyruvate + H(+)</text>
        <dbReference type="Rhea" id="RHEA:16201"/>
        <dbReference type="ChEBI" id="CHEBI:15361"/>
        <dbReference type="ChEBI" id="CHEBI:15378"/>
        <dbReference type="ChEBI" id="CHEBI:17836"/>
        <dbReference type="ChEBI" id="CHEBI:58406"/>
        <dbReference type="EC" id="4.1.3.38"/>
    </reaction>
</comment>
<reference evidence="13 14" key="1">
    <citation type="submission" date="2019-03" db="EMBL/GenBank/DDBJ databases">
        <title>Genomic Encyclopedia of Type Strains, Phase IV (KMG-IV): sequencing the most valuable type-strain genomes for metagenomic binning, comparative biology and taxonomic classification.</title>
        <authorList>
            <person name="Goeker M."/>
        </authorList>
    </citation>
    <scope>NUCLEOTIDE SEQUENCE [LARGE SCALE GENOMIC DNA]</scope>
    <source>
        <strain evidence="13 14">DSM 28679</strain>
    </source>
</reference>
<evidence type="ECO:0000256" key="1">
    <source>
        <dbReference type="ARBA" id="ARBA00001933"/>
    </source>
</evidence>
<comment type="caution">
    <text evidence="13">The sequence shown here is derived from an EMBL/GenBank/DDBJ whole genome shotgun (WGS) entry which is preliminary data.</text>
</comment>
<dbReference type="PANTHER" id="PTHR42743">
    <property type="entry name" value="AMINO-ACID AMINOTRANSFERASE"/>
    <property type="match status" value="1"/>
</dbReference>
<dbReference type="InterPro" id="IPR050571">
    <property type="entry name" value="Class-IV_PLP-Dep_Aminotrnsfr"/>
</dbReference>
<dbReference type="GO" id="GO:0008696">
    <property type="term" value="F:4-amino-4-deoxychorismate lyase activity"/>
    <property type="evidence" value="ECO:0007669"/>
    <property type="project" value="UniProtKB-UniRule"/>
</dbReference>
<evidence type="ECO:0000256" key="9">
    <source>
        <dbReference type="ARBA" id="ARBA00049529"/>
    </source>
</evidence>
<dbReference type="AlphaFoldDB" id="A0A4R6U2D6"/>
<evidence type="ECO:0000256" key="11">
    <source>
        <dbReference type="ARBA" id="ARBA00069174"/>
    </source>
</evidence>
<dbReference type="SUPFAM" id="SSF56752">
    <property type="entry name" value="D-aminoacid aminotransferase-like PLP-dependent enzymes"/>
    <property type="match status" value="1"/>
</dbReference>
<accession>A0A4R6U2D6</accession>
<keyword evidence="5" id="KW-0289">Folate biosynthesis</keyword>
<evidence type="ECO:0000313" key="13">
    <source>
        <dbReference type="EMBL" id="TDQ38535.1"/>
    </source>
</evidence>
<evidence type="ECO:0000256" key="10">
    <source>
        <dbReference type="ARBA" id="ARBA00054027"/>
    </source>
</evidence>
<dbReference type="RefSeq" id="WP_101496247.1">
    <property type="nucleotide sequence ID" value="NZ_LNJZ01000005.1"/>
</dbReference>
<comment type="subunit">
    <text evidence="3">Homodimer.</text>
</comment>
<name>A0A4R6U2D6_9GAMM</name>